<dbReference type="InterPro" id="IPR002130">
    <property type="entry name" value="Cyclophilin-type_PPIase_dom"/>
</dbReference>
<dbReference type="InterPro" id="IPR019734">
    <property type="entry name" value="TPR_rpt"/>
</dbReference>
<dbReference type="EC" id="5.2.1.8" evidence="2"/>
<feature type="repeat" description="TPR" evidence="5">
    <location>
        <begin position="302"/>
        <end position="335"/>
    </location>
</feature>
<evidence type="ECO:0000256" key="4">
    <source>
        <dbReference type="ARBA" id="ARBA00023235"/>
    </source>
</evidence>
<accession>A0A1E4TKY2</accession>
<dbReference type="PROSITE" id="PS50005">
    <property type="entry name" value="TPR"/>
    <property type="match status" value="1"/>
</dbReference>
<dbReference type="FunFam" id="2.40.100.10:FF:000009">
    <property type="entry name" value="Peptidyl-prolyl cis-trans isomerase D"/>
    <property type="match status" value="1"/>
</dbReference>
<dbReference type="SUPFAM" id="SSF48452">
    <property type="entry name" value="TPR-like"/>
    <property type="match status" value="1"/>
</dbReference>
<comment type="catalytic activity">
    <reaction evidence="1">
        <text>[protein]-peptidylproline (omega=180) = [protein]-peptidylproline (omega=0)</text>
        <dbReference type="Rhea" id="RHEA:16237"/>
        <dbReference type="Rhea" id="RHEA-COMP:10747"/>
        <dbReference type="Rhea" id="RHEA-COMP:10748"/>
        <dbReference type="ChEBI" id="CHEBI:83833"/>
        <dbReference type="ChEBI" id="CHEBI:83834"/>
        <dbReference type="EC" id="5.2.1.8"/>
    </reaction>
</comment>
<evidence type="ECO:0000256" key="2">
    <source>
        <dbReference type="ARBA" id="ARBA00013194"/>
    </source>
</evidence>
<dbReference type="CDD" id="cd01926">
    <property type="entry name" value="cyclophilin_ABH_like"/>
    <property type="match status" value="1"/>
</dbReference>
<dbReference type="PROSITE" id="PS50072">
    <property type="entry name" value="CSA_PPIASE_2"/>
    <property type="match status" value="1"/>
</dbReference>
<gene>
    <name evidence="8" type="ORF">CANCADRAFT_86310</name>
</gene>
<sequence>MSTTANPRVFFDISVNNEPKGRIYMELFKDVVPKTVENFRALCTGEKGVGKAGKPLHYKGSTFHRVIKRFMIQGGDFTNGDGTGGESIYGEKFADEAFTLKHEEPFLLSMANAGPDTNGSQFFITTVPTPHLDGKHVVFGKVIAGKSIVRLIEHIKTVVGDKPEVPVVITDCGEVPADQEIQVGTSDGDKYEDYPEDESSLDPENQEQTYKASEEIKAIATEKFKKGDLDGAQEKYLKVVRYIDEFMPDVIDPYGPEFEKLLALTHLNLALIYMKKSKWSDVVKSAQSALDTKIELSDIEKAKAYYRLGCGLIGMKSDDEAIEALEKSLKLREDPATLSKLNEARRLKKARAEKERSAYKKFFS</sequence>
<dbReference type="PRINTS" id="PR00153">
    <property type="entry name" value="CSAPPISMRASE"/>
</dbReference>
<dbReference type="OrthoDB" id="193499at2759"/>
<dbReference type="Proteomes" id="UP000095023">
    <property type="component" value="Unassembled WGS sequence"/>
</dbReference>
<dbReference type="InterPro" id="IPR020892">
    <property type="entry name" value="Cyclophilin-type_PPIase_CS"/>
</dbReference>
<keyword evidence="4" id="KW-0413">Isomerase</keyword>
<feature type="domain" description="PPIase cyclophilin-type" evidence="7">
    <location>
        <begin position="10"/>
        <end position="174"/>
    </location>
</feature>
<dbReference type="Pfam" id="PF00160">
    <property type="entry name" value="Pro_isomerase"/>
    <property type="match status" value="1"/>
</dbReference>
<dbReference type="GO" id="GO:0003755">
    <property type="term" value="F:peptidyl-prolyl cis-trans isomerase activity"/>
    <property type="evidence" value="ECO:0007669"/>
    <property type="project" value="UniProtKB-KW"/>
</dbReference>
<dbReference type="InterPro" id="IPR029000">
    <property type="entry name" value="Cyclophilin-like_dom_sf"/>
</dbReference>
<feature type="compositionally biased region" description="Acidic residues" evidence="6">
    <location>
        <begin position="194"/>
        <end position="205"/>
    </location>
</feature>
<evidence type="ECO:0000313" key="8">
    <source>
        <dbReference type="EMBL" id="ODV92399.1"/>
    </source>
</evidence>
<dbReference type="GO" id="GO:0042026">
    <property type="term" value="P:protein refolding"/>
    <property type="evidence" value="ECO:0007669"/>
    <property type="project" value="EnsemblFungi"/>
</dbReference>
<evidence type="ECO:0000313" key="9">
    <source>
        <dbReference type="Proteomes" id="UP000095023"/>
    </source>
</evidence>
<dbReference type="GO" id="GO:0043022">
    <property type="term" value="F:ribosome binding"/>
    <property type="evidence" value="ECO:0007669"/>
    <property type="project" value="EnsemblFungi"/>
</dbReference>
<evidence type="ECO:0000259" key="7">
    <source>
        <dbReference type="PROSITE" id="PS50072"/>
    </source>
</evidence>
<dbReference type="Gene3D" id="1.25.40.10">
    <property type="entry name" value="Tetratricopeptide repeat domain"/>
    <property type="match status" value="1"/>
</dbReference>
<keyword evidence="3" id="KW-0697">Rotamase</keyword>
<dbReference type="PANTHER" id="PTHR11071">
    <property type="entry name" value="PEPTIDYL-PROLYL CIS-TRANS ISOMERASE"/>
    <property type="match status" value="1"/>
</dbReference>
<dbReference type="EMBL" id="KV453841">
    <property type="protein sequence ID" value="ODV92399.1"/>
    <property type="molecule type" value="Genomic_DNA"/>
</dbReference>
<dbReference type="PROSITE" id="PS00170">
    <property type="entry name" value="CSA_PPIASE_1"/>
    <property type="match status" value="1"/>
</dbReference>
<dbReference type="AlphaFoldDB" id="A0A1E4TKY2"/>
<dbReference type="GO" id="GO:0016018">
    <property type="term" value="F:cyclosporin A binding"/>
    <property type="evidence" value="ECO:0007669"/>
    <property type="project" value="TreeGrafter"/>
</dbReference>
<dbReference type="PANTHER" id="PTHR11071:SF561">
    <property type="entry name" value="PEPTIDYL-PROLYL CIS-TRANS ISOMERASE D-RELATED"/>
    <property type="match status" value="1"/>
</dbReference>
<name>A0A1E4TKY2_9ASCO</name>
<dbReference type="SMART" id="SM00028">
    <property type="entry name" value="TPR"/>
    <property type="match status" value="3"/>
</dbReference>
<dbReference type="SUPFAM" id="SSF50891">
    <property type="entry name" value="Cyclophilin-like"/>
    <property type="match status" value="1"/>
</dbReference>
<protein>
    <recommendedName>
        <fullName evidence="2">peptidylprolyl isomerase</fullName>
        <ecNumber evidence="2">5.2.1.8</ecNumber>
    </recommendedName>
</protein>
<keyword evidence="5" id="KW-0802">TPR repeat</keyword>
<dbReference type="GO" id="GO:0005737">
    <property type="term" value="C:cytoplasm"/>
    <property type="evidence" value="ECO:0007669"/>
    <property type="project" value="EnsemblFungi"/>
</dbReference>
<evidence type="ECO:0000256" key="6">
    <source>
        <dbReference type="SAM" id="MobiDB-lite"/>
    </source>
</evidence>
<dbReference type="GO" id="GO:0051082">
    <property type="term" value="F:unfolded protein binding"/>
    <property type="evidence" value="ECO:0007669"/>
    <property type="project" value="EnsemblFungi"/>
</dbReference>
<reference evidence="9" key="1">
    <citation type="submission" date="2016-02" db="EMBL/GenBank/DDBJ databases">
        <title>Comparative genomics of biotechnologically important yeasts.</title>
        <authorList>
            <consortium name="DOE Joint Genome Institute"/>
            <person name="Riley R."/>
            <person name="Haridas S."/>
            <person name="Wolfe K.H."/>
            <person name="Lopes M.R."/>
            <person name="Hittinger C.T."/>
            <person name="Goker M."/>
            <person name="Salamov A."/>
            <person name="Wisecaver J."/>
            <person name="Long T.M."/>
            <person name="Aerts A.L."/>
            <person name="Barry K."/>
            <person name="Choi C."/>
            <person name="Clum A."/>
            <person name="Coughlan A.Y."/>
            <person name="Deshpande S."/>
            <person name="Douglass A.P."/>
            <person name="Hanson S.J."/>
            <person name="Klenk H.-P."/>
            <person name="Labutti K."/>
            <person name="Lapidus A."/>
            <person name="Lindquist E."/>
            <person name="Lipzen A."/>
            <person name="Meier-Kolthoff J.P."/>
            <person name="Ohm R.A."/>
            <person name="Otillar R.P."/>
            <person name="Pangilinan J."/>
            <person name="Peng Y."/>
            <person name="Rokas A."/>
            <person name="Rosa C.A."/>
            <person name="Scheuner C."/>
            <person name="Sibirny A.A."/>
            <person name="Slot J.C."/>
            <person name="Stielow J.B."/>
            <person name="Sun H."/>
            <person name="Kurtzman C.P."/>
            <person name="Blackwell M."/>
            <person name="Jeffries T.W."/>
            <person name="Grigoriev I.V."/>
        </authorList>
    </citation>
    <scope>NUCLEOTIDE SEQUENCE [LARGE SCALE GENOMIC DNA]</scope>
    <source>
        <strain evidence="9">NRRL Y-17796</strain>
    </source>
</reference>
<dbReference type="Gene3D" id="2.40.100.10">
    <property type="entry name" value="Cyclophilin-like"/>
    <property type="match status" value="1"/>
</dbReference>
<keyword evidence="9" id="KW-1185">Reference proteome</keyword>
<proteinExistence type="predicted"/>
<dbReference type="InterPro" id="IPR011990">
    <property type="entry name" value="TPR-like_helical_dom_sf"/>
</dbReference>
<evidence type="ECO:0000256" key="1">
    <source>
        <dbReference type="ARBA" id="ARBA00000971"/>
    </source>
</evidence>
<evidence type="ECO:0000256" key="3">
    <source>
        <dbReference type="ARBA" id="ARBA00023110"/>
    </source>
</evidence>
<evidence type="ECO:0000256" key="5">
    <source>
        <dbReference type="PROSITE-ProRule" id="PRU00339"/>
    </source>
</evidence>
<organism evidence="8 9">
    <name type="scientific">Tortispora caseinolytica NRRL Y-17796</name>
    <dbReference type="NCBI Taxonomy" id="767744"/>
    <lineage>
        <taxon>Eukaryota</taxon>
        <taxon>Fungi</taxon>
        <taxon>Dikarya</taxon>
        <taxon>Ascomycota</taxon>
        <taxon>Saccharomycotina</taxon>
        <taxon>Trigonopsidomycetes</taxon>
        <taxon>Trigonopsidales</taxon>
        <taxon>Trigonopsidaceae</taxon>
        <taxon>Tortispora</taxon>
    </lineage>
</organism>
<feature type="region of interest" description="Disordered" evidence="6">
    <location>
        <begin position="178"/>
        <end position="208"/>
    </location>
</feature>